<reference evidence="1" key="1">
    <citation type="submission" date="2018-02" db="EMBL/GenBank/DDBJ databases">
        <title>Rhizophora mucronata_Transcriptome.</title>
        <authorList>
            <person name="Meera S.P."/>
            <person name="Sreeshan A."/>
            <person name="Augustine A."/>
        </authorList>
    </citation>
    <scope>NUCLEOTIDE SEQUENCE</scope>
    <source>
        <tissue evidence="1">Leaf</tissue>
    </source>
</reference>
<dbReference type="AlphaFoldDB" id="A0A2P2QAR7"/>
<evidence type="ECO:0000313" key="1">
    <source>
        <dbReference type="EMBL" id="MBX64088.1"/>
    </source>
</evidence>
<organism evidence="1">
    <name type="scientific">Rhizophora mucronata</name>
    <name type="common">Asiatic mangrove</name>
    <dbReference type="NCBI Taxonomy" id="61149"/>
    <lineage>
        <taxon>Eukaryota</taxon>
        <taxon>Viridiplantae</taxon>
        <taxon>Streptophyta</taxon>
        <taxon>Embryophyta</taxon>
        <taxon>Tracheophyta</taxon>
        <taxon>Spermatophyta</taxon>
        <taxon>Magnoliopsida</taxon>
        <taxon>eudicotyledons</taxon>
        <taxon>Gunneridae</taxon>
        <taxon>Pentapetalae</taxon>
        <taxon>rosids</taxon>
        <taxon>fabids</taxon>
        <taxon>Malpighiales</taxon>
        <taxon>Rhizophoraceae</taxon>
        <taxon>Rhizophora</taxon>
    </lineage>
</organism>
<protein>
    <submittedName>
        <fullName evidence="1">Uncharacterized protein</fullName>
    </submittedName>
</protein>
<sequence length="124" mass="14787">MQASLLIIKHQSYMQNFSHLHLYIPRDSHLRPCWWAFILELLLCQVQHHHNATPSHPWNYQKCIKKLRNQLKFIFQGSCKRTLKNNLEEMQRHAGLINYDPQETYSNSSQHVANIFHIRGAMHS</sequence>
<accession>A0A2P2QAR7</accession>
<dbReference type="EMBL" id="GGEC01083604">
    <property type="protein sequence ID" value="MBX64088.1"/>
    <property type="molecule type" value="Transcribed_RNA"/>
</dbReference>
<proteinExistence type="predicted"/>
<name>A0A2P2QAR7_RHIMU</name>